<proteinExistence type="predicted"/>
<reference evidence="3" key="1">
    <citation type="submission" date="2021-01" db="EMBL/GenBank/DDBJ databases">
        <authorList>
            <person name="Corre E."/>
            <person name="Pelletier E."/>
            <person name="Niang G."/>
            <person name="Scheremetjew M."/>
            <person name="Finn R."/>
            <person name="Kale V."/>
            <person name="Holt S."/>
            <person name="Cochrane G."/>
            <person name="Meng A."/>
            <person name="Brown T."/>
            <person name="Cohen L."/>
        </authorList>
    </citation>
    <scope>NUCLEOTIDE SEQUENCE</scope>
    <source>
        <strain evidence="3">308</strain>
    </source>
</reference>
<dbReference type="GO" id="GO:0000938">
    <property type="term" value="C:GARP complex"/>
    <property type="evidence" value="ECO:0007669"/>
    <property type="project" value="TreeGrafter"/>
</dbReference>
<dbReference type="InterPro" id="IPR048361">
    <property type="entry name" value="Vps52_C"/>
</dbReference>
<dbReference type="GO" id="GO:0042147">
    <property type="term" value="P:retrograde transport, endosome to Golgi"/>
    <property type="evidence" value="ECO:0007669"/>
    <property type="project" value="TreeGrafter"/>
</dbReference>
<feature type="domain" description="Vps52 C-terminal" evidence="2">
    <location>
        <begin position="643"/>
        <end position="712"/>
    </location>
</feature>
<evidence type="ECO:0000313" key="3">
    <source>
        <dbReference type="EMBL" id="CAD8876497.1"/>
    </source>
</evidence>
<protein>
    <recommendedName>
        <fullName evidence="2">Vps52 C-terminal domain-containing protein</fullName>
    </recommendedName>
</protein>
<accession>A0A7S1B6C9</accession>
<dbReference type="AlphaFoldDB" id="A0A7S1B6C9"/>
<name>A0A7S1B6C9_9STRA</name>
<dbReference type="GO" id="GO:0006896">
    <property type="term" value="P:Golgi to vacuole transport"/>
    <property type="evidence" value="ECO:0007669"/>
    <property type="project" value="TreeGrafter"/>
</dbReference>
<dbReference type="GO" id="GO:0032456">
    <property type="term" value="P:endocytic recycling"/>
    <property type="evidence" value="ECO:0007669"/>
    <property type="project" value="TreeGrafter"/>
</dbReference>
<feature type="region of interest" description="Disordered" evidence="1">
    <location>
        <begin position="594"/>
        <end position="618"/>
    </location>
</feature>
<feature type="region of interest" description="Disordered" evidence="1">
    <location>
        <begin position="1"/>
        <end position="39"/>
    </location>
</feature>
<dbReference type="PANTHER" id="PTHR14190">
    <property type="entry name" value="SUPPRESSOR OF ACTIN MUTATIONS 2/VACUOLAR PROTEIN SORTING 52"/>
    <property type="match status" value="1"/>
</dbReference>
<evidence type="ECO:0000259" key="2">
    <source>
        <dbReference type="Pfam" id="PF20655"/>
    </source>
</evidence>
<dbReference type="Pfam" id="PF20655">
    <property type="entry name" value="Vps52_C"/>
    <property type="match status" value="2"/>
</dbReference>
<feature type="compositionally biased region" description="Acidic residues" evidence="1">
    <location>
        <begin position="78"/>
        <end position="91"/>
    </location>
</feature>
<feature type="region of interest" description="Disordered" evidence="1">
    <location>
        <begin position="75"/>
        <end position="107"/>
    </location>
</feature>
<sequence length="844" mass="92658">MAGLSSTITPMTMRPPPPSPPHLSPNEDLYLSDSSSDDDEDVAAGWHLLSLLGSTLASSIDADLNLFSSDPAVRSALNDDEAPSEVTDSDVPDPRCPAPRHPASGPGTTLARIEDEFRHAEAACVFAYEVAASDLRDLSSEVSGCLSLLTEAEETLLGLQADLSGVGADALGRLREESGRMGAELGRRRGAEQLLRGYVRGLVVSPAAVKGVLDEKVVPATDPRFVAAVGGVEGRYRYLCARTVEEADAEAVAGGFLRSGAEGDGNNKESPASRINLVPGNTVAGAEMRAHVGKLRLFAASRIRSYFLHDAIPKIRAARTNIRMVQVNALLRYRSLLDFVWDVSPEVYEEVRDVYVESMAKALHVLFRTYGGQLSKLDAKVGGRHFGLIAVDEVALRSAAQGKERGRRDDSLNIGERTRILDLIGTAPILVHVALAEGEKYPYEMVFRSIMKHLMDSATNEYKFTSNFFRHSGKDAFTAIFSRTLSLVLEQLETYLFSCYDFLGLLLMMKLNHGHRRIMHSRQVHVLDPFFDRVTMLLWPRHKMLLDSQVRAIRAADADRLGGVELHPHYISRRYAEFISSVLLILYRTGGGGPGSTGPPANPGQIGPRTGLVRGTAAGNPAGSVGSSLAEDAGSIFSRGPGEILLADLAAVHEDFVALLRRLAGEHQTPKDGIVFLINNYDQIVQILEERRAIGTELRSFEDMLLQQRELFVEEELLDHGHLNNMIAFVRAAERQAMMDSGSACGRSGAAPPFDPHVVEGLLRDFAATWKKTIERINRNVLSYFSSFRNGMEILKQALTQLLLYYTRFQDVIRKAYRKLPSFCKDLVSTTVILAEIKKYALAI</sequence>
<feature type="compositionally biased region" description="Pro residues" evidence="1">
    <location>
        <begin position="13"/>
        <end position="23"/>
    </location>
</feature>
<dbReference type="GO" id="GO:0005829">
    <property type="term" value="C:cytosol"/>
    <property type="evidence" value="ECO:0007669"/>
    <property type="project" value="GOC"/>
</dbReference>
<feature type="compositionally biased region" description="Low complexity" evidence="1">
    <location>
        <begin position="1"/>
        <end position="12"/>
    </location>
</feature>
<gene>
    <name evidence="3" type="ORF">CHYS00102_LOCUS3675</name>
</gene>
<dbReference type="PANTHER" id="PTHR14190:SF7">
    <property type="entry name" value="VACUOLAR PROTEIN SORTING-ASSOCIATED PROTEIN 52 HOMOLOG"/>
    <property type="match status" value="1"/>
</dbReference>
<dbReference type="InterPro" id="IPR007258">
    <property type="entry name" value="Vps52"/>
</dbReference>
<dbReference type="EMBL" id="HBFR01005251">
    <property type="protein sequence ID" value="CAD8876497.1"/>
    <property type="molecule type" value="Transcribed_RNA"/>
</dbReference>
<dbReference type="GO" id="GO:0019905">
    <property type="term" value="F:syntaxin binding"/>
    <property type="evidence" value="ECO:0007669"/>
    <property type="project" value="TreeGrafter"/>
</dbReference>
<organism evidence="3">
    <name type="scientific">Corethron hystrix</name>
    <dbReference type="NCBI Taxonomy" id="216773"/>
    <lineage>
        <taxon>Eukaryota</taxon>
        <taxon>Sar</taxon>
        <taxon>Stramenopiles</taxon>
        <taxon>Ochrophyta</taxon>
        <taxon>Bacillariophyta</taxon>
        <taxon>Coscinodiscophyceae</taxon>
        <taxon>Corethrophycidae</taxon>
        <taxon>Corethrales</taxon>
        <taxon>Corethraceae</taxon>
        <taxon>Corethron</taxon>
    </lineage>
</organism>
<feature type="domain" description="Vps52 C-terminal" evidence="2">
    <location>
        <begin position="358"/>
        <end position="585"/>
    </location>
</feature>
<evidence type="ECO:0000256" key="1">
    <source>
        <dbReference type="SAM" id="MobiDB-lite"/>
    </source>
</evidence>